<proteinExistence type="predicted"/>
<evidence type="ECO:0000313" key="1">
    <source>
        <dbReference type="Proteomes" id="UP000887577"/>
    </source>
</evidence>
<dbReference type="Proteomes" id="UP000887577">
    <property type="component" value="Unplaced"/>
</dbReference>
<keyword evidence="1" id="KW-1185">Reference proteome</keyword>
<reference evidence="2" key="1">
    <citation type="submission" date="2022-11" db="UniProtKB">
        <authorList>
            <consortium name="WormBaseParasite"/>
        </authorList>
    </citation>
    <scope>IDENTIFICATION</scope>
</reference>
<organism evidence="1 2">
    <name type="scientific">Panagrolaimus superbus</name>
    <dbReference type="NCBI Taxonomy" id="310955"/>
    <lineage>
        <taxon>Eukaryota</taxon>
        <taxon>Metazoa</taxon>
        <taxon>Ecdysozoa</taxon>
        <taxon>Nematoda</taxon>
        <taxon>Chromadorea</taxon>
        <taxon>Rhabditida</taxon>
        <taxon>Tylenchina</taxon>
        <taxon>Panagrolaimomorpha</taxon>
        <taxon>Panagrolaimoidea</taxon>
        <taxon>Panagrolaimidae</taxon>
        <taxon>Panagrolaimus</taxon>
    </lineage>
</organism>
<sequence length="118" mass="13731">MNIFDEIKGDRYYIRKRMIKSRQKGGDLVVKYVKNAPNLTWKIEFNEELINRYSNKVAASTFVEVNGDEEGEESFSVRIDDEFDEDLVEDIIAGNLPDEFIDLLQVDESNDEESDNEN</sequence>
<protein>
    <submittedName>
        <fullName evidence="2">Uncharacterized protein</fullName>
    </submittedName>
</protein>
<evidence type="ECO:0000313" key="2">
    <source>
        <dbReference type="WBParaSite" id="PSU_v2.g14584.t1"/>
    </source>
</evidence>
<name>A0A914YAQ9_9BILA</name>
<dbReference type="WBParaSite" id="PSU_v2.g14584.t1">
    <property type="protein sequence ID" value="PSU_v2.g14584.t1"/>
    <property type="gene ID" value="PSU_v2.g14584"/>
</dbReference>
<dbReference type="AlphaFoldDB" id="A0A914YAQ9"/>
<accession>A0A914YAQ9</accession>